<evidence type="ECO:0000313" key="5">
    <source>
        <dbReference type="Proteomes" id="UP000232188"/>
    </source>
</evidence>
<proteinExistence type="predicted"/>
<dbReference type="Proteomes" id="UP000232149">
    <property type="component" value="Unassembled WGS sequence"/>
</dbReference>
<sequence length="101" mass="11760">MNNRQYGKNKDSLINFWTELRINLPSFTARDSYGTQTNSVKYRFIGVPTKDNKSPLKKEDSSVRNLDGTPDKIPSQRQFSIFSRAKTHCREAQIFHSDNYL</sequence>
<name>A0A2M9YQ45_9LEPT</name>
<comment type="caution">
    <text evidence="2">The sequence shown here is derived from an EMBL/GenBank/DDBJ whole genome shotgun (WGS) entry which is preliminary data.</text>
</comment>
<evidence type="ECO:0000313" key="3">
    <source>
        <dbReference type="EMBL" id="PJZ60237.1"/>
    </source>
</evidence>
<feature type="region of interest" description="Disordered" evidence="1">
    <location>
        <begin position="50"/>
        <end position="72"/>
    </location>
</feature>
<keyword evidence="4" id="KW-1185">Reference proteome</keyword>
<organism evidence="2 5">
    <name type="scientific">Leptospira adleri</name>
    <dbReference type="NCBI Taxonomy" id="2023186"/>
    <lineage>
        <taxon>Bacteria</taxon>
        <taxon>Pseudomonadati</taxon>
        <taxon>Spirochaetota</taxon>
        <taxon>Spirochaetia</taxon>
        <taxon>Leptospirales</taxon>
        <taxon>Leptospiraceae</taxon>
        <taxon>Leptospira</taxon>
    </lineage>
</organism>
<protein>
    <submittedName>
        <fullName evidence="2">Uncharacterized protein</fullName>
    </submittedName>
</protein>
<dbReference type="AlphaFoldDB" id="A0A2M9YQ45"/>
<dbReference type="EMBL" id="NPDV01000006">
    <property type="protein sequence ID" value="PJZ53620.1"/>
    <property type="molecule type" value="Genomic_DNA"/>
</dbReference>
<gene>
    <name evidence="3" type="ORF">CH376_19495</name>
    <name evidence="2" type="ORF">CH380_08485</name>
</gene>
<feature type="compositionally biased region" description="Basic and acidic residues" evidence="1">
    <location>
        <begin position="50"/>
        <end position="62"/>
    </location>
</feature>
<dbReference type="EMBL" id="NPDU01000071">
    <property type="protein sequence ID" value="PJZ60237.1"/>
    <property type="molecule type" value="Genomic_DNA"/>
</dbReference>
<dbReference type="Proteomes" id="UP000232188">
    <property type="component" value="Unassembled WGS sequence"/>
</dbReference>
<evidence type="ECO:0000313" key="4">
    <source>
        <dbReference type="Proteomes" id="UP000232149"/>
    </source>
</evidence>
<evidence type="ECO:0000313" key="2">
    <source>
        <dbReference type="EMBL" id="PJZ53620.1"/>
    </source>
</evidence>
<accession>A0A2M9YQ45</accession>
<evidence type="ECO:0000256" key="1">
    <source>
        <dbReference type="SAM" id="MobiDB-lite"/>
    </source>
</evidence>
<reference evidence="4 5" key="1">
    <citation type="submission" date="2017-07" db="EMBL/GenBank/DDBJ databases">
        <title>Leptospira spp. isolated from tropical soils.</title>
        <authorList>
            <person name="Thibeaux R."/>
            <person name="Iraola G."/>
            <person name="Ferres I."/>
            <person name="Bierque E."/>
            <person name="Girault D."/>
            <person name="Soupe-Gilbert M.-E."/>
            <person name="Picardeau M."/>
            <person name="Goarant C."/>
        </authorList>
    </citation>
    <scope>NUCLEOTIDE SEQUENCE [LARGE SCALE GENOMIC DNA]</scope>
    <source>
        <strain evidence="2 5">FH2-B-C1</strain>
        <strain evidence="3 4">FH2-B-D1</strain>
    </source>
</reference>